<keyword evidence="1" id="KW-0472">Membrane</keyword>
<reference evidence="3" key="3">
    <citation type="submission" date="2020-03" db="EMBL/GenBank/DDBJ databases">
        <title>Sequencing and Assembly of Multiple Reported Metal-Biooxidizing Members of the Extremely Thermoacidophilic Archaeal Family Sulfolobaceae.</title>
        <authorList>
            <person name="Counts J.A."/>
            <person name="Kelly R.M."/>
        </authorList>
    </citation>
    <scope>NUCLEOTIDE SEQUENCE [LARGE SCALE GENOMIC DNA]</scope>
    <source>
        <strain evidence="3">HO1-1</strain>
    </source>
</reference>
<dbReference type="KEGG" id="mhk:DFR87_09405"/>
<dbReference type="EMBL" id="CP029287">
    <property type="protein sequence ID" value="AWR99869.1"/>
    <property type="molecule type" value="Genomic_DNA"/>
</dbReference>
<dbReference type="AlphaFoldDB" id="A0A2U9IUY8"/>
<protein>
    <submittedName>
        <fullName evidence="2">Uncharacterized protein</fullName>
    </submittedName>
</protein>
<evidence type="ECO:0000313" key="3">
    <source>
        <dbReference type="Proteomes" id="UP000247586"/>
    </source>
</evidence>
<feature type="transmembrane region" description="Helical" evidence="1">
    <location>
        <begin position="33"/>
        <end position="58"/>
    </location>
</feature>
<organism evidence="2 3">
    <name type="scientific">Metallosphaera hakonensis JCM 8857 = DSM 7519</name>
    <dbReference type="NCBI Taxonomy" id="1293036"/>
    <lineage>
        <taxon>Archaea</taxon>
        <taxon>Thermoproteota</taxon>
        <taxon>Thermoprotei</taxon>
        <taxon>Sulfolobales</taxon>
        <taxon>Sulfolobaceae</taxon>
        <taxon>Metallosphaera</taxon>
    </lineage>
</organism>
<keyword evidence="3" id="KW-1185">Reference proteome</keyword>
<evidence type="ECO:0000256" key="1">
    <source>
        <dbReference type="SAM" id="Phobius"/>
    </source>
</evidence>
<proteinExistence type="predicted"/>
<feature type="transmembrane region" description="Helical" evidence="1">
    <location>
        <begin position="70"/>
        <end position="94"/>
    </location>
</feature>
<sequence length="104" mass="11499">MNLIGETQLKVINEFRVLITIMSEDSLLDTVKVAIFSFISASIVGILRKYILLSAIALMPPQSAYNIEGIIALVMIALGITGFASLVICIKYIISFFENTLWID</sequence>
<dbReference type="RefSeq" id="WP_110369405.1">
    <property type="nucleotide sequence ID" value="NZ_CP029287.2"/>
</dbReference>
<name>A0A2U9IUY8_9CREN</name>
<gene>
    <name evidence="2" type="ORF">DFR87_09405</name>
</gene>
<dbReference type="GeneID" id="36835557"/>
<accession>A0A2U9IUY8</accession>
<dbReference type="Proteomes" id="UP000247586">
    <property type="component" value="Chromosome"/>
</dbReference>
<reference evidence="3" key="2">
    <citation type="submission" date="2020-03" db="EMBL/GenBank/DDBJ databases">
        <title>Complete Genome Sequences of Extremely Thermoacidophilic, Metal-Mobilizing Type-Strain Members of the Archaeal Family Sulfolobaceae: Acidianus brierleyi DSM-1651T, Acidianus sulfidivorans DSM-18786T, Metallosphaera hakonensis DSM-7519T, and Metallosphaera prunae DSM-10039T.</title>
        <authorList>
            <person name="Counts J.A."/>
            <person name="Kelly R.M."/>
        </authorList>
    </citation>
    <scope>NUCLEOTIDE SEQUENCE [LARGE SCALE GENOMIC DNA]</scope>
    <source>
        <strain evidence="3">HO1-1</strain>
    </source>
</reference>
<reference evidence="2 3" key="1">
    <citation type="submission" date="2018-05" db="EMBL/GenBank/DDBJ databases">
        <title>Complete Genome Sequences of Extremely Thermoacidophilic, Metal-Mobilizing Type-Strain Members of the Archaeal Family Sulfolobaceae: Acidianus brierleyi DSM-1651T, Acidianus sulfidivorans DSM-18786T, Metallosphaera hakonensis DSM-7519T, and Metallosphaera prunae DSM-10039T.</title>
        <authorList>
            <person name="Counts J.A."/>
            <person name="Kelly R.M."/>
        </authorList>
    </citation>
    <scope>NUCLEOTIDE SEQUENCE [LARGE SCALE GENOMIC DNA]</scope>
    <source>
        <strain evidence="2 3">HO1-1</strain>
    </source>
</reference>
<evidence type="ECO:0000313" key="2">
    <source>
        <dbReference type="EMBL" id="AWR99869.1"/>
    </source>
</evidence>
<keyword evidence="1" id="KW-0812">Transmembrane</keyword>
<keyword evidence="1" id="KW-1133">Transmembrane helix</keyword>